<accession>A0A2A2HCN6</accession>
<feature type="binding site" evidence="9">
    <location>
        <position position="225"/>
    </location>
    <ligand>
        <name>Mg(2+)</name>
        <dbReference type="ChEBI" id="CHEBI:18420"/>
        <label>1</label>
        <note>catalytic</note>
    </ligand>
</feature>
<dbReference type="Gene3D" id="3.40.190.80">
    <property type="match status" value="1"/>
</dbReference>
<dbReference type="GO" id="GO:0006020">
    <property type="term" value="P:inositol metabolic process"/>
    <property type="evidence" value="ECO:0007669"/>
    <property type="project" value="TreeGrafter"/>
</dbReference>
<evidence type="ECO:0000256" key="1">
    <source>
        <dbReference type="ARBA" id="ARBA00001273"/>
    </source>
</evidence>
<dbReference type="AlphaFoldDB" id="A0A2A2HCN6"/>
<dbReference type="Proteomes" id="UP000246004">
    <property type="component" value="Unassembled WGS sequence"/>
</dbReference>
<comment type="caution">
    <text evidence="10">The sequence shown here is derived from an EMBL/GenBank/DDBJ whole genome shotgun (WGS) entry which is preliminary data.</text>
</comment>
<feature type="binding site" evidence="9">
    <location>
        <position position="94"/>
    </location>
    <ligand>
        <name>Mg(2+)</name>
        <dbReference type="ChEBI" id="CHEBI:18420"/>
        <label>1</label>
        <note>catalytic</note>
    </ligand>
</feature>
<feature type="binding site" evidence="9">
    <location>
        <position position="73"/>
    </location>
    <ligand>
        <name>Mg(2+)</name>
        <dbReference type="ChEBI" id="CHEBI:18420"/>
        <label>1</label>
        <note>catalytic</note>
    </ligand>
</feature>
<evidence type="ECO:0000313" key="13">
    <source>
        <dbReference type="Proteomes" id="UP000246004"/>
    </source>
</evidence>
<evidence type="ECO:0000313" key="10">
    <source>
        <dbReference type="EMBL" id="PAV07182.1"/>
    </source>
</evidence>
<feature type="binding site" evidence="9">
    <location>
        <position position="92"/>
    </location>
    <ligand>
        <name>Mg(2+)</name>
        <dbReference type="ChEBI" id="CHEBI:18420"/>
        <label>1</label>
        <note>catalytic</note>
    </ligand>
</feature>
<dbReference type="Pfam" id="PF00459">
    <property type="entry name" value="Inositol_P"/>
    <property type="match status" value="1"/>
</dbReference>
<evidence type="ECO:0000256" key="8">
    <source>
        <dbReference type="ARBA" id="ARBA00038103"/>
    </source>
</evidence>
<evidence type="ECO:0000256" key="4">
    <source>
        <dbReference type="ARBA" id="ARBA00022723"/>
    </source>
</evidence>
<dbReference type="PANTHER" id="PTHR20854">
    <property type="entry name" value="INOSITOL MONOPHOSPHATASE"/>
    <property type="match status" value="1"/>
</dbReference>
<dbReference type="GO" id="GO:0042132">
    <property type="term" value="F:fructose 1,6-bisphosphate 1-phosphatase activity"/>
    <property type="evidence" value="ECO:0007669"/>
    <property type="project" value="UniProtKB-EC"/>
</dbReference>
<dbReference type="InterPro" id="IPR000760">
    <property type="entry name" value="Inositol_monophosphatase-like"/>
</dbReference>
<dbReference type="PANTHER" id="PTHR20854:SF4">
    <property type="entry name" value="INOSITOL-1-MONOPHOSPHATASE-RELATED"/>
    <property type="match status" value="1"/>
</dbReference>
<evidence type="ECO:0000256" key="5">
    <source>
        <dbReference type="ARBA" id="ARBA00022801"/>
    </source>
</evidence>
<evidence type="ECO:0000256" key="2">
    <source>
        <dbReference type="ARBA" id="ARBA00001946"/>
    </source>
</evidence>
<keyword evidence="4 9" id="KW-0479">Metal-binding</keyword>
<comment type="catalytic activity">
    <reaction evidence="1">
        <text>beta-D-fructose 1,6-bisphosphate + H2O = beta-D-fructose 6-phosphate + phosphate</text>
        <dbReference type="Rhea" id="RHEA:11064"/>
        <dbReference type="ChEBI" id="CHEBI:15377"/>
        <dbReference type="ChEBI" id="CHEBI:32966"/>
        <dbReference type="ChEBI" id="CHEBI:43474"/>
        <dbReference type="ChEBI" id="CHEBI:57634"/>
        <dbReference type="EC" id="3.1.3.11"/>
    </reaction>
</comment>
<reference evidence="11 13" key="1">
    <citation type="submission" date="2016-04" db="EMBL/GenBank/DDBJ databases">
        <title>Genome sequence of Methanosphaera cuniculi DSM 4103.</title>
        <authorList>
            <person name="Poehlein A."/>
            <person name="Seedorf H."/>
            <person name="Daniel R."/>
        </authorList>
    </citation>
    <scope>NUCLEOTIDE SEQUENCE [LARGE SCALE GENOMIC DNA]</scope>
    <source>
        <strain evidence="11 13">DSM 4103</strain>
    </source>
</reference>
<dbReference type="GO" id="GO:0008934">
    <property type="term" value="F:inositol monophosphate 1-phosphatase activity"/>
    <property type="evidence" value="ECO:0007669"/>
    <property type="project" value="TreeGrafter"/>
</dbReference>
<evidence type="ECO:0000313" key="12">
    <source>
        <dbReference type="Proteomes" id="UP000217528"/>
    </source>
</evidence>
<feature type="binding site" evidence="9">
    <location>
        <position position="95"/>
    </location>
    <ligand>
        <name>Mg(2+)</name>
        <dbReference type="ChEBI" id="CHEBI:18420"/>
        <label>1</label>
        <note>catalytic</note>
    </ligand>
</feature>
<dbReference type="EMBL" id="LMVN01000021">
    <property type="protein sequence ID" value="PAV07182.1"/>
    <property type="molecule type" value="Genomic_DNA"/>
</dbReference>
<organism evidence="10 12">
    <name type="scientific">Methanosphaera cuniculi</name>
    <dbReference type="NCBI Taxonomy" id="1077256"/>
    <lineage>
        <taxon>Archaea</taxon>
        <taxon>Methanobacteriati</taxon>
        <taxon>Methanobacteriota</taxon>
        <taxon>Methanomada group</taxon>
        <taxon>Methanobacteria</taxon>
        <taxon>Methanobacteriales</taxon>
        <taxon>Methanobacteriaceae</taxon>
        <taxon>Methanosphaera</taxon>
    </lineage>
</organism>
<dbReference type="OrthoDB" id="58111at2157"/>
<keyword evidence="12" id="KW-1185">Reference proteome</keyword>
<sequence length="277" mass="30299">MNDDVINFWLEVSDTIALNVENAIKNAASDPEVDTITKIGADGTPTHKIDEYAENAAIKTLESTGHSLILISEEIGTIKIGDDDPEIILIMDPLDGTTNALKQIPCYGISIAIAEIKDDKDINNITLGNIEIGFVKNFANEDTYIAVKNQGALKNNKKMSISNISNLSEATVCNYIYREDKERVNKLLSSIRRLRLIGAISIELCYVADGTYDAFLDTGSVRLLDIAAAQLILKENNGIVTDKLSNELSSQLDLMETTSIVAVANESIHKKIIDLIN</sequence>
<evidence type="ECO:0000256" key="3">
    <source>
        <dbReference type="ARBA" id="ARBA00013093"/>
    </source>
</evidence>
<comment type="cofactor">
    <cofactor evidence="2 9">
        <name>Mg(2+)</name>
        <dbReference type="ChEBI" id="CHEBI:18420"/>
    </cofactor>
</comment>
<dbReference type="GO" id="GO:0046872">
    <property type="term" value="F:metal ion binding"/>
    <property type="evidence" value="ECO:0007669"/>
    <property type="project" value="UniProtKB-KW"/>
</dbReference>
<evidence type="ECO:0000313" key="11">
    <source>
        <dbReference type="EMBL" id="PWL07636.1"/>
    </source>
</evidence>
<evidence type="ECO:0000256" key="7">
    <source>
        <dbReference type="ARBA" id="ARBA00023277"/>
    </source>
</evidence>
<comment type="similarity">
    <text evidence="8">Belongs to the inositol monophosphatase superfamily. FBPase class 4 family.</text>
</comment>
<dbReference type="PRINTS" id="PR00377">
    <property type="entry name" value="IMPHPHTASES"/>
</dbReference>
<dbReference type="Gene3D" id="3.30.540.10">
    <property type="entry name" value="Fructose-1,6-Bisphosphatase, subunit A, domain 1"/>
    <property type="match status" value="1"/>
</dbReference>
<keyword evidence="6 9" id="KW-0460">Magnesium</keyword>
<dbReference type="RefSeq" id="WP_170104127.1">
    <property type="nucleotide sequence ID" value="NZ_LMVN01000021.1"/>
</dbReference>
<dbReference type="EC" id="3.1.3.11" evidence="3"/>
<gene>
    <name evidence="11" type="primary">suhB</name>
    <name evidence="10" type="ORF">ASJ82_05785</name>
    <name evidence="11" type="ORF">MSCUN_15100</name>
</gene>
<dbReference type="GO" id="GO:0007165">
    <property type="term" value="P:signal transduction"/>
    <property type="evidence" value="ECO:0007669"/>
    <property type="project" value="TreeGrafter"/>
</dbReference>
<reference evidence="10 12" key="2">
    <citation type="journal article" date="2017" name="BMC Genomics">
        <title>Genomic analysis of methanogenic archaea reveals a shift towards energy conservation.</title>
        <authorList>
            <person name="Gilmore S.P."/>
            <person name="Henske J.K."/>
            <person name="Sexton J.A."/>
            <person name="Solomon K.V."/>
            <person name="Seppala S."/>
            <person name="Yoo J.I."/>
            <person name="Huyett L.M."/>
            <person name="Pressman A."/>
            <person name="Cogan J.Z."/>
            <person name="Kivenson V."/>
            <person name="Peng X."/>
            <person name="Tan Y."/>
            <person name="Valentine D.L."/>
            <person name="O'Malley M.A."/>
        </authorList>
    </citation>
    <scope>NUCLEOTIDE SEQUENCE [LARGE SCALE GENOMIC DNA]</scope>
    <source>
        <strain evidence="10 12">1R-7</strain>
    </source>
</reference>
<evidence type="ECO:0000256" key="9">
    <source>
        <dbReference type="PIRSR" id="PIRSR600760-2"/>
    </source>
</evidence>
<evidence type="ECO:0000256" key="6">
    <source>
        <dbReference type="ARBA" id="ARBA00022842"/>
    </source>
</evidence>
<dbReference type="FunFam" id="3.40.190.80:FF:000020">
    <property type="entry name" value="Fructose-1,6-bisphosphatase/inositol-1-monophosphatase"/>
    <property type="match status" value="1"/>
</dbReference>
<dbReference type="EMBL" id="LWMS01000046">
    <property type="protein sequence ID" value="PWL07636.1"/>
    <property type="molecule type" value="Genomic_DNA"/>
</dbReference>
<keyword evidence="7" id="KW-0119">Carbohydrate metabolism</keyword>
<dbReference type="Proteomes" id="UP000217528">
    <property type="component" value="Unassembled WGS sequence"/>
</dbReference>
<dbReference type="SUPFAM" id="SSF56655">
    <property type="entry name" value="Carbohydrate phosphatase"/>
    <property type="match status" value="1"/>
</dbReference>
<proteinExistence type="inferred from homology"/>
<keyword evidence="5 11" id="KW-0378">Hydrolase</keyword>
<name>A0A2A2HCN6_9EURY</name>
<dbReference type="NCBIfam" id="NF009321">
    <property type="entry name" value="PRK12676.1"/>
    <property type="match status" value="1"/>
</dbReference>
<protein>
    <recommendedName>
        <fullName evidence="3">fructose-bisphosphatase</fullName>
        <ecNumber evidence="3">3.1.3.11</ecNumber>
    </recommendedName>
</protein>